<sequence length="403" mass="47288">MARNEEKHFARLNRLLLERENEEKKRKHPKRPRLENLHTVDEIKMWLPHIKRDIDISLKQSQVICYPDSTVHQYQEQVVKLEREYKAFVRKIKQLKPGLSTIPWTMRGYQDKVECEETGRKCEKHFQIANKKFVPIKTPLLDTLPSSEPEPPLSCVNPHFLDKPLEFSKSQNSSKKFIDHSNKPVEFSLLSENSRRDEKYIDKATELSPSSENPRRDKDCIEKPLKFNPSSEEYGRDENCVDKQTVFKPATVTHINGKNENILLSENPRRDNKYIDKPTEFSPSSENPRRDKDYIDKPTEFSPSSENPRRDKDYIDKPTEFNPSSENPRRDKDCIEKPLKFNPSSEEYQRDGNCVDKQIVFKPATVTHINGKNENILGLNYSSSEDDDDDRCTFNKAHKHKFI</sequence>
<feature type="compositionally biased region" description="Basic and acidic residues" evidence="1">
    <location>
        <begin position="213"/>
        <end position="225"/>
    </location>
</feature>
<proteinExistence type="predicted"/>
<evidence type="ECO:0000313" key="3">
    <source>
        <dbReference type="RefSeq" id="XP_013773553.2"/>
    </source>
</evidence>
<feature type="compositionally biased region" description="Basic and acidic residues" evidence="1">
    <location>
        <begin position="267"/>
        <end position="279"/>
    </location>
</feature>
<dbReference type="RefSeq" id="XP_013773553.2">
    <property type="nucleotide sequence ID" value="XM_013918099.2"/>
</dbReference>
<feature type="compositionally biased region" description="Basic and acidic residues" evidence="1">
    <location>
        <begin position="327"/>
        <end position="339"/>
    </location>
</feature>
<protein>
    <submittedName>
        <fullName evidence="3">Uncharacterized protein LOC106458578 isoform X1</fullName>
    </submittedName>
</protein>
<dbReference type="Proteomes" id="UP000694941">
    <property type="component" value="Unplaced"/>
</dbReference>
<feature type="compositionally biased region" description="Basic and acidic residues" evidence="1">
    <location>
        <begin position="307"/>
        <end position="319"/>
    </location>
</feature>
<gene>
    <name evidence="3" type="primary">LOC106458578</name>
</gene>
<accession>A0ABM1B2M8</accession>
<evidence type="ECO:0000313" key="2">
    <source>
        <dbReference type="Proteomes" id="UP000694941"/>
    </source>
</evidence>
<dbReference type="InterPro" id="IPR009360">
    <property type="entry name" value="Isy1"/>
</dbReference>
<keyword evidence="2" id="KW-1185">Reference proteome</keyword>
<feature type="region of interest" description="Disordered" evidence="1">
    <location>
        <begin position="259"/>
        <end position="349"/>
    </location>
</feature>
<name>A0ABM1B2M8_LIMPO</name>
<reference evidence="3" key="1">
    <citation type="submission" date="2025-08" db="UniProtKB">
        <authorList>
            <consortium name="RefSeq"/>
        </authorList>
    </citation>
    <scope>IDENTIFICATION</scope>
    <source>
        <tissue evidence="3">Muscle</tissue>
    </source>
</reference>
<feature type="compositionally biased region" description="Basic and acidic residues" evidence="1">
    <location>
        <begin position="287"/>
        <end position="299"/>
    </location>
</feature>
<organism evidence="2 3">
    <name type="scientific">Limulus polyphemus</name>
    <name type="common">Atlantic horseshoe crab</name>
    <dbReference type="NCBI Taxonomy" id="6850"/>
    <lineage>
        <taxon>Eukaryota</taxon>
        <taxon>Metazoa</taxon>
        <taxon>Ecdysozoa</taxon>
        <taxon>Arthropoda</taxon>
        <taxon>Chelicerata</taxon>
        <taxon>Merostomata</taxon>
        <taxon>Xiphosura</taxon>
        <taxon>Limulidae</taxon>
        <taxon>Limulus</taxon>
    </lineage>
</organism>
<dbReference type="Pfam" id="PF06246">
    <property type="entry name" value="Isy1"/>
    <property type="match status" value="1"/>
</dbReference>
<dbReference type="GeneID" id="106458578"/>
<evidence type="ECO:0000256" key="1">
    <source>
        <dbReference type="SAM" id="MobiDB-lite"/>
    </source>
</evidence>
<feature type="region of interest" description="Disordered" evidence="1">
    <location>
        <begin position="200"/>
        <end position="237"/>
    </location>
</feature>